<gene>
    <name evidence="1" type="ORF">EBB06_10935</name>
</gene>
<protein>
    <recommendedName>
        <fullName evidence="3">SseB protein N-terminal domain-containing protein</fullName>
    </recommendedName>
</protein>
<keyword evidence="2" id="KW-1185">Reference proteome</keyword>
<dbReference type="EMBL" id="REGR01000012">
    <property type="protein sequence ID" value="RXZ43128.1"/>
    <property type="molecule type" value="Genomic_DNA"/>
</dbReference>
<evidence type="ECO:0000313" key="1">
    <source>
        <dbReference type="EMBL" id="RXZ43128.1"/>
    </source>
</evidence>
<name>A0ABY0FEH3_9NEIS</name>
<organism evidence="1 2">
    <name type="scientific">Crenobacter cavernae</name>
    <dbReference type="NCBI Taxonomy" id="2290923"/>
    <lineage>
        <taxon>Bacteria</taxon>
        <taxon>Pseudomonadati</taxon>
        <taxon>Pseudomonadota</taxon>
        <taxon>Betaproteobacteria</taxon>
        <taxon>Neisseriales</taxon>
        <taxon>Neisseriaceae</taxon>
        <taxon>Crenobacter</taxon>
    </lineage>
</organism>
<dbReference type="RefSeq" id="WP_129213224.1">
    <property type="nucleotide sequence ID" value="NZ_REGR01000012.1"/>
</dbReference>
<proteinExistence type="predicted"/>
<dbReference type="Proteomes" id="UP000290682">
    <property type="component" value="Unassembled WGS sequence"/>
</dbReference>
<reference evidence="1 2" key="1">
    <citation type="submission" date="2018-10" db="EMBL/GenBank/DDBJ databases">
        <title>Draft genome of Fastidiocella sp. strain 375T, a bacterium isolated from a karstic cave dripping water.</title>
        <authorList>
            <person name="Coelho C."/>
            <person name="Verissimo A."/>
            <person name="Tiago I."/>
        </authorList>
    </citation>
    <scope>NUCLEOTIDE SEQUENCE [LARGE SCALE GENOMIC DNA]</scope>
    <source>
        <strain evidence="1 2">CAVE-375</strain>
    </source>
</reference>
<accession>A0ABY0FEH3</accession>
<evidence type="ECO:0000313" key="2">
    <source>
        <dbReference type="Proteomes" id="UP000290682"/>
    </source>
</evidence>
<evidence type="ECO:0008006" key="3">
    <source>
        <dbReference type="Google" id="ProtNLM"/>
    </source>
</evidence>
<comment type="caution">
    <text evidence="1">The sequence shown here is derived from an EMBL/GenBank/DDBJ whole genome shotgun (WGS) entry which is preliminary data.</text>
</comment>
<sequence length="207" mass="23043">MDRERKVLELMGLYEGKLLAPDEYTRMLETLGSSRPGGRYALSLFVSPWMRTQLQQQAPLACRMTAYVSSDDQLLLVITAQVGTTQARAVMDPHDANVKSWLRQLESESMLPVVLSTPDFGFVHLADLEVGQGQQAPVFQLVEKHKALDDLQRLYGLAQTASAMLREKELHRIASLPLDEVTVNTIVPLLPNLPASLVPVQDGTRLH</sequence>